<accession>U4TG92</accession>
<dbReference type="HOGENOM" id="CLU_1803739_0_0_9"/>
<gene>
    <name evidence="1" type="ORF">L248_2146</name>
</gene>
<organism evidence="1 2">
    <name type="scientific">Schleiferilactobacillus shenzhenensis LY-73</name>
    <dbReference type="NCBI Taxonomy" id="1231336"/>
    <lineage>
        <taxon>Bacteria</taxon>
        <taxon>Bacillati</taxon>
        <taxon>Bacillota</taxon>
        <taxon>Bacilli</taxon>
        <taxon>Lactobacillales</taxon>
        <taxon>Lactobacillaceae</taxon>
        <taxon>Schleiferilactobacillus</taxon>
    </lineage>
</organism>
<reference evidence="2" key="1">
    <citation type="journal article" date="2013" name="Genome Announc.">
        <title>Whole-Genome Sequencing of Lactobacillus shenzhenensis Strain LY-73T.</title>
        <authorList>
            <person name="Lin Z."/>
            <person name="Liu Z."/>
            <person name="Yang R."/>
            <person name="Zou Y."/>
            <person name="Wan D."/>
            <person name="Chen J."/>
            <person name="Guo M."/>
            <person name="Zhao J."/>
            <person name="Fang C."/>
            <person name="Yang R."/>
            <person name="Liu F."/>
        </authorList>
    </citation>
    <scope>NUCLEOTIDE SEQUENCE [LARGE SCALE GENOMIC DNA]</scope>
    <source>
        <strain evidence="2">LY-73</strain>
    </source>
</reference>
<dbReference type="Proteomes" id="UP000030647">
    <property type="component" value="Unassembled WGS sequence"/>
</dbReference>
<dbReference type="STRING" id="1231336.L248_2146"/>
<evidence type="ECO:0000313" key="1">
    <source>
        <dbReference type="EMBL" id="ERL63786.1"/>
    </source>
</evidence>
<dbReference type="AlphaFoldDB" id="U4TG92"/>
<keyword evidence="2" id="KW-1185">Reference proteome</keyword>
<proteinExistence type="predicted"/>
<evidence type="ECO:0000313" key="2">
    <source>
        <dbReference type="Proteomes" id="UP000030647"/>
    </source>
</evidence>
<evidence type="ECO:0008006" key="3">
    <source>
        <dbReference type="Google" id="ProtNLM"/>
    </source>
</evidence>
<dbReference type="EMBL" id="KI271613">
    <property type="protein sequence ID" value="ERL63786.1"/>
    <property type="molecule type" value="Genomic_DNA"/>
</dbReference>
<protein>
    <recommendedName>
        <fullName evidence="3">WxL domain-containing protein</fullName>
    </recommendedName>
</protein>
<name>U4TG92_9LACO</name>
<sequence length="143" mass="15003">MDLASGTAKNPTAADFFNPNGVTLSYVPLATQTGETAFDGNNTGLLAVKGTKWSLSVSASKFAVAPRYPQTELPNTPTLTLGLGSSGNVSIPADGTPITLLYNYTGDFSATLDSTTTLHIPQTSFVISETYHSDLTWTLVKAP</sequence>